<keyword evidence="1" id="KW-0328">Glycosyltransferase</keyword>
<feature type="region of interest" description="Disordered" evidence="3">
    <location>
        <begin position="434"/>
        <end position="456"/>
    </location>
</feature>
<proteinExistence type="predicted"/>
<feature type="domain" description="Glycosyltransferase subfamily 4-like N-terminal" evidence="4">
    <location>
        <begin position="47"/>
        <end position="231"/>
    </location>
</feature>
<name>A0A5J6F7T4_9ACTN</name>
<keyword evidence="2 5" id="KW-0808">Transferase</keyword>
<dbReference type="GO" id="GO:1901137">
    <property type="term" value="P:carbohydrate derivative biosynthetic process"/>
    <property type="evidence" value="ECO:0007669"/>
    <property type="project" value="UniProtKB-ARBA"/>
</dbReference>
<evidence type="ECO:0000313" key="6">
    <source>
        <dbReference type="Proteomes" id="UP000326178"/>
    </source>
</evidence>
<feature type="compositionally biased region" description="Basic and acidic residues" evidence="3">
    <location>
        <begin position="18"/>
        <end position="31"/>
    </location>
</feature>
<dbReference type="InterPro" id="IPR050194">
    <property type="entry name" value="Glycosyltransferase_grp1"/>
</dbReference>
<evidence type="ECO:0000256" key="2">
    <source>
        <dbReference type="ARBA" id="ARBA00022679"/>
    </source>
</evidence>
<feature type="region of interest" description="Disordered" evidence="3">
    <location>
        <begin position="1"/>
        <end position="31"/>
    </location>
</feature>
<evidence type="ECO:0000256" key="3">
    <source>
        <dbReference type="SAM" id="MobiDB-lite"/>
    </source>
</evidence>
<dbReference type="AlphaFoldDB" id="A0A5J6F7T4"/>
<reference evidence="5 6" key="1">
    <citation type="submission" date="2017-09" db="EMBL/GenBank/DDBJ databases">
        <authorList>
            <person name="Lee N."/>
            <person name="Cho B.-K."/>
        </authorList>
    </citation>
    <scope>NUCLEOTIDE SEQUENCE [LARGE SCALE GENOMIC DNA]</scope>
    <source>
        <strain evidence="5 6">ATCC 12769</strain>
    </source>
</reference>
<dbReference type="InterPro" id="IPR028098">
    <property type="entry name" value="Glyco_trans_4-like_N"/>
</dbReference>
<evidence type="ECO:0000313" key="5">
    <source>
        <dbReference type="EMBL" id="QEU71674.1"/>
    </source>
</evidence>
<dbReference type="EMBL" id="CP023702">
    <property type="protein sequence ID" value="QEU71674.1"/>
    <property type="molecule type" value="Genomic_DNA"/>
</dbReference>
<dbReference type="Pfam" id="PF13692">
    <property type="entry name" value="Glyco_trans_1_4"/>
    <property type="match status" value="1"/>
</dbReference>
<dbReference type="PANTHER" id="PTHR45947:SF3">
    <property type="entry name" value="SULFOQUINOVOSYL TRANSFERASE SQD2"/>
    <property type="match status" value="1"/>
</dbReference>
<dbReference type="Pfam" id="PF13579">
    <property type="entry name" value="Glyco_trans_4_4"/>
    <property type="match status" value="1"/>
</dbReference>
<dbReference type="SUPFAM" id="SSF53756">
    <property type="entry name" value="UDP-Glycosyltransferase/glycogen phosphorylase"/>
    <property type="match status" value="1"/>
</dbReference>
<dbReference type="PANTHER" id="PTHR45947">
    <property type="entry name" value="SULFOQUINOVOSYL TRANSFERASE SQD2"/>
    <property type="match status" value="1"/>
</dbReference>
<gene>
    <name evidence="5" type="ORF">CP967_06600</name>
</gene>
<evidence type="ECO:0000259" key="4">
    <source>
        <dbReference type="Pfam" id="PF13579"/>
    </source>
</evidence>
<dbReference type="Gene3D" id="3.40.50.2000">
    <property type="entry name" value="Glycogen Phosphorylase B"/>
    <property type="match status" value="2"/>
</dbReference>
<dbReference type="OrthoDB" id="3180470at2"/>
<keyword evidence="6" id="KW-1185">Reference proteome</keyword>
<sequence>MSEAEHHRPRGSGPGESRPGEDGPRGEKPFADRSILVVSTNYAPEVTGIGPYATQLAEHWAASGAATRVLAGMPHYPAWRVDEAYRGAWRRRETRQGVDVLRLRHYVPSRQSALRRALFEASVLAHGTVAPLPGRPDAVVSQMPSLAGGVLAARIARRHRVPHIPVVQDLMGAAAAQSGIRGGGRAASAAAAAERYALRGAALVGVIHESFVPGVKALGVDPGRIRTVPNWTHVQGPTADRAATRARLGWDEGTPVVLHSGNMGLKQGLDVLVAAARLDPGIRVVLMGDGNQRAALGESARGLANVDFLPPAGAGEFTDVLAAADVLAVTQRASVLDMSVPSKLTSYFTSGRPVVASVAGQGGTADEVRRAGAGVLVAPEDPAALLAAVRALADDPAAADALGAHGPRYVAEHLSREAGLARFDALLAEALGDAPPTTAHRDASVRPGDAQGGTGQ</sequence>
<dbReference type="GO" id="GO:0016758">
    <property type="term" value="F:hexosyltransferase activity"/>
    <property type="evidence" value="ECO:0007669"/>
    <property type="project" value="TreeGrafter"/>
</dbReference>
<organism evidence="5 6">
    <name type="scientific">Streptomyces nitrosporeus</name>
    <dbReference type="NCBI Taxonomy" id="28894"/>
    <lineage>
        <taxon>Bacteria</taxon>
        <taxon>Bacillati</taxon>
        <taxon>Actinomycetota</taxon>
        <taxon>Actinomycetes</taxon>
        <taxon>Kitasatosporales</taxon>
        <taxon>Streptomycetaceae</taxon>
        <taxon>Streptomyces</taxon>
    </lineage>
</organism>
<dbReference type="KEGG" id="snk:CP967_06600"/>
<accession>A0A5J6F7T4</accession>
<protein>
    <submittedName>
        <fullName evidence="5">Glycosyltransferase WbuB</fullName>
    </submittedName>
</protein>
<dbReference type="Proteomes" id="UP000326178">
    <property type="component" value="Chromosome"/>
</dbReference>
<dbReference type="CDD" id="cd03794">
    <property type="entry name" value="GT4_WbuB-like"/>
    <property type="match status" value="1"/>
</dbReference>
<evidence type="ECO:0000256" key="1">
    <source>
        <dbReference type="ARBA" id="ARBA00022676"/>
    </source>
</evidence>